<comment type="caution">
    <text evidence="7">The sequence shown here is derived from an EMBL/GenBank/DDBJ whole genome shotgun (WGS) entry which is preliminary data.</text>
</comment>
<organism evidence="7 8">
    <name type="scientific">Halalkalicoccus paucihalophilus</name>
    <dbReference type="NCBI Taxonomy" id="1008153"/>
    <lineage>
        <taxon>Archaea</taxon>
        <taxon>Methanobacteriati</taxon>
        <taxon>Methanobacteriota</taxon>
        <taxon>Stenosarchaea group</taxon>
        <taxon>Halobacteria</taxon>
        <taxon>Halobacteriales</taxon>
        <taxon>Halococcaceae</taxon>
        <taxon>Halalkalicoccus</taxon>
    </lineage>
</organism>
<dbReference type="InterPro" id="IPR013148">
    <property type="entry name" value="Glyco_hydro_32_N"/>
</dbReference>
<dbReference type="RefSeq" id="WP_066380753.1">
    <property type="nucleotide sequence ID" value="NZ_LTAZ01000004.1"/>
</dbReference>
<dbReference type="Pfam" id="PF08244">
    <property type="entry name" value="Glyco_hydro_32C"/>
    <property type="match status" value="1"/>
</dbReference>
<accession>A0A151AEU7</accession>
<dbReference type="SUPFAM" id="SSF75005">
    <property type="entry name" value="Arabinanase/levansucrase/invertase"/>
    <property type="match status" value="1"/>
</dbReference>
<dbReference type="GO" id="GO:0005975">
    <property type="term" value="P:carbohydrate metabolic process"/>
    <property type="evidence" value="ECO:0007669"/>
    <property type="project" value="InterPro"/>
</dbReference>
<dbReference type="Gene3D" id="2.115.10.20">
    <property type="entry name" value="Glycosyl hydrolase domain, family 43"/>
    <property type="match status" value="1"/>
</dbReference>
<dbReference type="InterPro" id="IPR023296">
    <property type="entry name" value="Glyco_hydro_beta-prop_sf"/>
</dbReference>
<dbReference type="SMART" id="SM00640">
    <property type="entry name" value="Glyco_32"/>
    <property type="match status" value="1"/>
</dbReference>
<dbReference type="InterPro" id="IPR018053">
    <property type="entry name" value="Glyco_hydro_32_AS"/>
</dbReference>
<dbReference type="InterPro" id="IPR051214">
    <property type="entry name" value="GH32_Enzymes"/>
</dbReference>
<dbReference type="EC" id="3.2.1.26" evidence="2"/>
<keyword evidence="8" id="KW-1185">Reference proteome</keyword>
<dbReference type="GO" id="GO:0004564">
    <property type="term" value="F:beta-fructofuranosidase activity"/>
    <property type="evidence" value="ECO:0007669"/>
    <property type="project" value="UniProtKB-EC"/>
</dbReference>
<evidence type="ECO:0000256" key="1">
    <source>
        <dbReference type="ARBA" id="ARBA00009902"/>
    </source>
</evidence>
<evidence type="ECO:0000256" key="4">
    <source>
        <dbReference type="ARBA" id="ARBA00023295"/>
    </source>
</evidence>
<dbReference type="PANTHER" id="PTHR43101">
    <property type="entry name" value="BETA-FRUCTOSIDASE"/>
    <property type="match status" value="1"/>
</dbReference>
<name>A0A151AEU7_9EURY</name>
<dbReference type="PANTHER" id="PTHR43101:SF1">
    <property type="entry name" value="BETA-FRUCTOSIDASE"/>
    <property type="match status" value="1"/>
</dbReference>
<evidence type="ECO:0000259" key="6">
    <source>
        <dbReference type="Pfam" id="PF08244"/>
    </source>
</evidence>
<proteinExistence type="inferred from homology"/>
<evidence type="ECO:0000313" key="8">
    <source>
        <dbReference type="Proteomes" id="UP000075321"/>
    </source>
</evidence>
<evidence type="ECO:0000256" key="3">
    <source>
        <dbReference type="ARBA" id="ARBA00022801"/>
    </source>
</evidence>
<keyword evidence="3" id="KW-0378">Hydrolase</keyword>
<dbReference type="Proteomes" id="UP000075321">
    <property type="component" value="Unassembled WGS sequence"/>
</dbReference>
<dbReference type="Pfam" id="PF00251">
    <property type="entry name" value="Glyco_hydro_32N"/>
    <property type="match status" value="1"/>
</dbReference>
<keyword evidence="4" id="KW-0326">Glycosidase</keyword>
<sequence>MFDPAVAVGFLHAGDLSAEQRAALEWCRAVAPFVETVSIPEIAAGTADLDRYDVCWWHRAAPLDDLGASTADAGPALRSYLERGGGLLLSLRALSAVDPLEIDPVAPDLTGVEESGEPIGYLAKSIYADDPPFAAFDDLRIHTCEPGQEVPYARYERVLPERGEALAATVDGGMDRFHGLSLVSWSVGDGSVVGAGSTLAFDGPADGICASNRSQFVGSLLSGLAEGARLGVSDPRSVSGLTAMRERLAADPLRPQYHLTPPANWLNDPNGIIEWDDRYHVFYQYNPAGPMHGTIHWGHAVSDDLVHWEDEPVALTPSPDGPDRDGCWSGCAVENDGTATVFYTGGRGPVQLPCRADAADPGLRRWNKDPSNPVIEQVPEGVVGSDHWEAEFRDHCIWFADGLWHHLIGSGLRDVGGAVFYYTSADLREWEYVGPLLVGDGETGGMWECPELLELGERDLLHVSNYEDVLYFLGEFRDGEFHADRRGLLDHGDLYAPQSLFGEERYVLWGWIPELRDERAQWDAGWSGTLSIPRELAVENDQLRQRPAPELETLRRSHARHVGLDVENGSQKLDVRGRAIELRARVHADASEAGFGVFESPDCVERTRIAVEGDRLVVHREDSSLASSSVDPRELPIDDLERPLDLRVFLDGSVLEVFVNGRRTLSTRVYPTRPDSDGLSVYAHEGSVRFEELEIWTLGSAWNATERGPIPDQ</sequence>
<dbReference type="PROSITE" id="PS00609">
    <property type="entry name" value="GLYCOSYL_HYDROL_F32"/>
    <property type="match status" value="1"/>
</dbReference>
<dbReference type="InterPro" id="IPR001362">
    <property type="entry name" value="Glyco_hydro_32"/>
</dbReference>
<dbReference type="OrthoDB" id="166931at2157"/>
<evidence type="ECO:0000259" key="5">
    <source>
        <dbReference type="Pfam" id="PF00251"/>
    </source>
</evidence>
<gene>
    <name evidence="7" type="ORF">HAPAU_13010</name>
</gene>
<comment type="similarity">
    <text evidence="1">Belongs to the glycosyl hydrolase 32 family.</text>
</comment>
<dbReference type="Gene3D" id="2.60.120.560">
    <property type="entry name" value="Exo-inulinase, domain 1"/>
    <property type="match status" value="1"/>
</dbReference>
<dbReference type="InterPro" id="IPR013189">
    <property type="entry name" value="Glyco_hydro_32_C"/>
</dbReference>
<dbReference type="AlphaFoldDB" id="A0A151AEU7"/>
<dbReference type="InterPro" id="IPR013320">
    <property type="entry name" value="ConA-like_dom_sf"/>
</dbReference>
<feature type="domain" description="Glycosyl hydrolase family 32 C-terminal" evidence="6">
    <location>
        <begin position="550"/>
        <end position="696"/>
    </location>
</feature>
<feature type="domain" description="Glycosyl hydrolase family 32 N-terminal" evidence="5">
    <location>
        <begin position="258"/>
        <end position="547"/>
    </location>
</feature>
<reference evidence="7 8" key="1">
    <citation type="submission" date="2016-02" db="EMBL/GenBank/DDBJ databases">
        <title>Genome sequence of Halalkalicoccus paucihalophilus DSM 24557.</title>
        <authorList>
            <person name="Poehlein A."/>
            <person name="Daniel R."/>
        </authorList>
    </citation>
    <scope>NUCLEOTIDE SEQUENCE [LARGE SCALE GENOMIC DNA]</scope>
    <source>
        <strain evidence="7 8">DSM 24557</strain>
    </source>
</reference>
<evidence type="ECO:0000313" key="7">
    <source>
        <dbReference type="EMBL" id="KYH26206.1"/>
    </source>
</evidence>
<dbReference type="SUPFAM" id="SSF49899">
    <property type="entry name" value="Concanavalin A-like lectins/glucanases"/>
    <property type="match status" value="1"/>
</dbReference>
<evidence type="ECO:0000256" key="2">
    <source>
        <dbReference type="ARBA" id="ARBA00012758"/>
    </source>
</evidence>
<dbReference type="EMBL" id="LTAZ01000004">
    <property type="protein sequence ID" value="KYH26206.1"/>
    <property type="molecule type" value="Genomic_DNA"/>
</dbReference>
<protein>
    <recommendedName>
        <fullName evidence="2">beta-fructofuranosidase</fullName>
        <ecNumber evidence="2">3.2.1.26</ecNumber>
    </recommendedName>
</protein>
<dbReference type="PATRIC" id="fig|1008153.3.peg.1310"/>
<dbReference type="CDD" id="cd08996">
    <property type="entry name" value="GH32_FFase"/>
    <property type="match status" value="1"/>
</dbReference>